<gene>
    <name evidence="4" type="ORF">YC6258_00758</name>
</gene>
<dbReference type="PATRIC" id="fig|1445510.3.peg.743"/>
<name>A0A0C5VHK2_9GAMM</name>
<dbReference type="OrthoDB" id="9075305at2"/>
<evidence type="ECO:0000259" key="3">
    <source>
        <dbReference type="Pfam" id="PF00685"/>
    </source>
</evidence>
<dbReference type="EMBL" id="CP007142">
    <property type="protein sequence ID" value="AJQ92808.1"/>
    <property type="molecule type" value="Genomic_DNA"/>
</dbReference>
<dbReference type="GO" id="GO:0008146">
    <property type="term" value="F:sulfotransferase activity"/>
    <property type="evidence" value="ECO:0007669"/>
    <property type="project" value="InterPro"/>
</dbReference>
<feature type="domain" description="Sulfotransferase" evidence="3">
    <location>
        <begin position="4"/>
        <end position="181"/>
    </location>
</feature>
<dbReference type="InterPro" id="IPR000863">
    <property type="entry name" value="Sulfotransferase_dom"/>
</dbReference>
<dbReference type="Gene3D" id="3.40.50.300">
    <property type="entry name" value="P-loop containing nucleotide triphosphate hydrolases"/>
    <property type="match status" value="1"/>
</dbReference>
<sequence>MTKPDFILIGAMKSATSTLHAQLAMQPGIFMSTPKEPNYFSDDEQYARGEAWYDGLFELAENGDLCGESSTHYTKLPDYPQTIERMQRRLVAPKLIYVIRHPVDRLVSHYIHQWSQRVISCDINQAIDQYHELIAYSCYARQLLPYIEAYGRENILVTCTEAIKASPQSELERVARFIGYSKPVVWHDTLPSQNVSQQRIRPFPGYGLLVESRVMTFLRQKLVPQSIRDRVKSGLTMKERPVIDAVHMNKLVETFDRDLEVLGSWFGRQIKCDNFKQVAVSEPLKFSHQQS</sequence>
<accession>A0A0C5VHK2</accession>
<dbReference type="KEGG" id="gsn:YC6258_00758"/>
<keyword evidence="2" id="KW-0325">Glycoprotein</keyword>
<protein>
    <recommendedName>
        <fullName evidence="3">Sulfotransferase domain-containing protein</fullName>
    </recommendedName>
</protein>
<dbReference type="Proteomes" id="UP000032266">
    <property type="component" value="Chromosome"/>
</dbReference>
<reference evidence="4 5" key="1">
    <citation type="submission" date="2014-01" db="EMBL/GenBank/DDBJ databases">
        <title>Full genme sequencing of cellulolytic bacterium Gynuella sunshinyii YC6258T gen. nov., sp. nov.</title>
        <authorList>
            <person name="Khan H."/>
            <person name="Chung E.J."/>
            <person name="Chung Y.R."/>
        </authorList>
    </citation>
    <scope>NUCLEOTIDE SEQUENCE [LARGE SCALE GENOMIC DNA]</scope>
    <source>
        <strain evidence="4 5">YC6258</strain>
    </source>
</reference>
<dbReference type="HOGENOM" id="CLU_017703_1_1_6"/>
<dbReference type="PANTHER" id="PTHR10605:SF56">
    <property type="entry name" value="BIFUNCTIONAL HEPARAN SULFATE N-DEACETYLASE_N-SULFOTRANSFERASE"/>
    <property type="match status" value="1"/>
</dbReference>
<dbReference type="SUPFAM" id="SSF52540">
    <property type="entry name" value="P-loop containing nucleoside triphosphate hydrolases"/>
    <property type="match status" value="1"/>
</dbReference>
<evidence type="ECO:0000256" key="2">
    <source>
        <dbReference type="ARBA" id="ARBA00023180"/>
    </source>
</evidence>
<evidence type="ECO:0000313" key="4">
    <source>
        <dbReference type="EMBL" id="AJQ92808.1"/>
    </source>
</evidence>
<evidence type="ECO:0000313" key="5">
    <source>
        <dbReference type="Proteomes" id="UP000032266"/>
    </source>
</evidence>
<dbReference type="AlphaFoldDB" id="A0A0C5VHK2"/>
<dbReference type="Pfam" id="PF00685">
    <property type="entry name" value="Sulfotransfer_1"/>
    <property type="match status" value="1"/>
</dbReference>
<proteinExistence type="predicted"/>
<dbReference type="RefSeq" id="WP_044615788.1">
    <property type="nucleotide sequence ID" value="NZ_CP007142.1"/>
</dbReference>
<dbReference type="InterPro" id="IPR027417">
    <property type="entry name" value="P-loop_NTPase"/>
</dbReference>
<dbReference type="STRING" id="1445510.YC6258_00758"/>
<dbReference type="InterPro" id="IPR037359">
    <property type="entry name" value="NST/OST"/>
</dbReference>
<keyword evidence="1" id="KW-0808">Transferase</keyword>
<organism evidence="4 5">
    <name type="scientific">Gynuella sunshinyii YC6258</name>
    <dbReference type="NCBI Taxonomy" id="1445510"/>
    <lineage>
        <taxon>Bacteria</taxon>
        <taxon>Pseudomonadati</taxon>
        <taxon>Pseudomonadota</taxon>
        <taxon>Gammaproteobacteria</taxon>
        <taxon>Oceanospirillales</taxon>
        <taxon>Saccharospirillaceae</taxon>
        <taxon>Gynuella</taxon>
    </lineage>
</organism>
<dbReference type="PANTHER" id="PTHR10605">
    <property type="entry name" value="HEPARAN SULFATE SULFOTRANSFERASE"/>
    <property type="match status" value="1"/>
</dbReference>
<keyword evidence="5" id="KW-1185">Reference proteome</keyword>
<evidence type="ECO:0000256" key="1">
    <source>
        <dbReference type="ARBA" id="ARBA00022679"/>
    </source>
</evidence>